<comment type="catalytic activity">
    <reaction evidence="6">
        <text>L-aspartate + NAD(+) + H2O = oxaloacetate + NH4(+) + NADH + H(+)</text>
        <dbReference type="Rhea" id="RHEA:11788"/>
        <dbReference type="ChEBI" id="CHEBI:15377"/>
        <dbReference type="ChEBI" id="CHEBI:15378"/>
        <dbReference type="ChEBI" id="CHEBI:16452"/>
        <dbReference type="ChEBI" id="CHEBI:28938"/>
        <dbReference type="ChEBI" id="CHEBI:29991"/>
        <dbReference type="ChEBI" id="CHEBI:57540"/>
        <dbReference type="ChEBI" id="CHEBI:57945"/>
        <dbReference type="EC" id="1.4.1.21"/>
    </reaction>
</comment>
<name>A0A285UX97_9HYPH</name>
<dbReference type="InterPro" id="IPR005106">
    <property type="entry name" value="Asp/hSer_DH_NAD-bd"/>
</dbReference>
<accession>A0A285UX97</accession>
<dbReference type="EC" id="1.4.1.21" evidence="6"/>
<evidence type="ECO:0000256" key="4">
    <source>
        <dbReference type="ARBA" id="ARBA00023002"/>
    </source>
</evidence>
<comment type="catalytic activity">
    <reaction evidence="6">
        <text>L-aspartate + NADP(+) + H2O = oxaloacetate + NH4(+) + NADPH + H(+)</text>
        <dbReference type="Rhea" id="RHEA:11784"/>
        <dbReference type="ChEBI" id="CHEBI:15377"/>
        <dbReference type="ChEBI" id="CHEBI:15378"/>
        <dbReference type="ChEBI" id="CHEBI:16452"/>
        <dbReference type="ChEBI" id="CHEBI:28938"/>
        <dbReference type="ChEBI" id="CHEBI:29991"/>
        <dbReference type="ChEBI" id="CHEBI:57783"/>
        <dbReference type="ChEBI" id="CHEBI:58349"/>
        <dbReference type="EC" id="1.4.1.21"/>
    </reaction>
</comment>
<keyword evidence="4 6" id="KW-0560">Oxidoreductase</keyword>
<dbReference type="GO" id="GO:0050661">
    <property type="term" value="F:NADP binding"/>
    <property type="evidence" value="ECO:0007669"/>
    <property type="project" value="UniProtKB-UniRule"/>
</dbReference>
<dbReference type="InterPro" id="IPR036291">
    <property type="entry name" value="NAD(P)-bd_dom_sf"/>
</dbReference>
<dbReference type="Pfam" id="PF03447">
    <property type="entry name" value="NAD_binding_3"/>
    <property type="match status" value="1"/>
</dbReference>
<gene>
    <name evidence="6" type="primary">nadX</name>
    <name evidence="9" type="ORF">SAMN05892877_12268</name>
</gene>
<comment type="similarity">
    <text evidence="1 6">Belongs to the L-aspartate dehydrogenase family.</text>
</comment>
<comment type="miscellaneous">
    <text evidence="6">The iminoaspartate product is unstable in aqueous solution and can decompose to oxaloacetate and ammonia.</text>
</comment>
<protein>
    <recommendedName>
        <fullName evidence="6">L-aspartate dehydrogenase</fullName>
        <ecNumber evidence="6">1.4.1.21</ecNumber>
    </recommendedName>
</protein>
<dbReference type="SUPFAM" id="SSF51735">
    <property type="entry name" value="NAD(P)-binding Rossmann-fold domains"/>
    <property type="match status" value="1"/>
</dbReference>
<sequence>MPLFAAPDRGRSAPVTLGLIGFGALAHRLIAGFGPGEAEWVVLVREHGRLVQSAENARLVTRIEELVAARPSAVVEVATQEAAADCAPPLLEAGIPVVLASIGALADPQLCLRLDAARKASGAPLVLPAGSVGGLDYLGAVARLEDAEIRYTSRKPVAAWVSELERLGVTAPSTEVVLFEGAPEEAARRFPKNLNAALAISLAVRPRSLTVRVVVDPKVEGNTHEIEAASSAGTAFMRFMNTPSPDNPKTSAITALSLLSALETVLDGRRNG</sequence>
<feature type="active site" evidence="6">
    <location>
        <position position="224"/>
    </location>
</feature>
<dbReference type="PANTHER" id="PTHR31873:SF6">
    <property type="entry name" value="ASPARTATE DEHYDROGENASE DOMAIN-CONTAINING PROTEIN"/>
    <property type="match status" value="1"/>
</dbReference>
<dbReference type="RefSeq" id="WP_097142651.1">
    <property type="nucleotide sequence ID" value="NZ_OBQD01000022.1"/>
</dbReference>
<dbReference type="GO" id="GO:0033735">
    <property type="term" value="F:aspartate dehydrogenase [NAD(P)+] activity"/>
    <property type="evidence" value="ECO:0007669"/>
    <property type="project" value="UniProtKB-EC"/>
</dbReference>
<feature type="domain" description="Aspartate dehydrogenase" evidence="7">
    <location>
        <begin position="174"/>
        <end position="258"/>
    </location>
</feature>
<dbReference type="Gene3D" id="3.40.50.720">
    <property type="entry name" value="NAD(P)-binding Rossmann-like Domain"/>
    <property type="match status" value="1"/>
</dbReference>
<keyword evidence="10" id="KW-1185">Reference proteome</keyword>
<dbReference type="Proteomes" id="UP000219167">
    <property type="component" value="Unassembled WGS sequence"/>
</dbReference>
<dbReference type="AlphaFoldDB" id="A0A285UX97"/>
<evidence type="ECO:0000256" key="6">
    <source>
        <dbReference type="HAMAP-Rule" id="MF_01265"/>
    </source>
</evidence>
<evidence type="ECO:0000259" key="8">
    <source>
        <dbReference type="Pfam" id="PF03447"/>
    </source>
</evidence>
<evidence type="ECO:0000256" key="3">
    <source>
        <dbReference type="ARBA" id="ARBA00022857"/>
    </source>
</evidence>
<dbReference type="EMBL" id="OBQD01000022">
    <property type="protein sequence ID" value="SOC46440.1"/>
    <property type="molecule type" value="Genomic_DNA"/>
</dbReference>
<comment type="caution">
    <text evidence="6">Lacks conserved residue(s) required for the propagation of feature annotation.</text>
</comment>
<evidence type="ECO:0000256" key="2">
    <source>
        <dbReference type="ARBA" id="ARBA00022642"/>
    </source>
</evidence>
<reference evidence="9 10" key="1">
    <citation type="submission" date="2017-08" db="EMBL/GenBank/DDBJ databases">
        <authorList>
            <person name="de Groot N.N."/>
        </authorList>
    </citation>
    <scope>NUCLEOTIDE SEQUENCE [LARGE SCALE GENOMIC DNA]</scope>
    <source>
        <strain evidence="9 10">JC85</strain>
    </source>
</reference>
<dbReference type="OrthoDB" id="8456681at2"/>
<dbReference type="InterPro" id="IPR011182">
    <property type="entry name" value="L-Asp_DH"/>
</dbReference>
<dbReference type="PANTHER" id="PTHR31873">
    <property type="entry name" value="L-ASPARTATE DEHYDROGENASE-RELATED"/>
    <property type="match status" value="1"/>
</dbReference>
<feature type="binding site" evidence="6">
    <location>
        <position position="195"/>
    </location>
    <ligand>
        <name>NAD(+)</name>
        <dbReference type="ChEBI" id="CHEBI:57540"/>
    </ligand>
</feature>
<dbReference type="GO" id="GO:0051287">
    <property type="term" value="F:NAD binding"/>
    <property type="evidence" value="ECO:0007669"/>
    <property type="project" value="UniProtKB-UniRule"/>
</dbReference>
<feature type="domain" description="Aspartate/homoserine dehydrogenase NAD-binding" evidence="8">
    <location>
        <begin position="45"/>
        <end position="126"/>
    </location>
</feature>
<dbReference type="GO" id="GO:0016639">
    <property type="term" value="F:oxidoreductase activity, acting on the CH-NH2 group of donors, NAD or NADP as acceptor"/>
    <property type="evidence" value="ECO:0007669"/>
    <property type="project" value="UniProtKB-UniRule"/>
</dbReference>
<dbReference type="HAMAP" id="MF_01265">
    <property type="entry name" value="NadX"/>
    <property type="match status" value="1"/>
</dbReference>
<evidence type="ECO:0000256" key="5">
    <source>
        <dbReference type="ARBA" id="ARBA00023027"/>
    </source>
</evidence>
<keyword evidence="5 6" id="KW-0520">NAD</keyword>
<dbReference type="UniPathway" id="UPA00253">
    <property type="reaction ID" value="UER00456"/>
</dbReference>
<evidence type="ECO:0000313" key="9">
    <source>
        <dbReference type="EMBL" id="SOC46440.1"/>
    </source>
</evidence>
<dbReference type="GO" id="GO:0009435">
    <property type="term" value="P:NAD+ biosynthetic process"/>
    <property type="evidence" value="ECO:0007669"/>
    <property type="project" value="UniProtKB-UniRule"/>
</dbReference>
<dbReference type="Gene3D" id="3.30.360.10">
    <property type="entry name" value="Dihydrodipicolinate Reductase, domain 2"/>
    <property type="match status" value="1"/>
</dbReference>
<organism evidence="9 10">
    <name type="scientific">Rhizobium subbaraonis</name>
    <dbReference type="NCBI Taxonomy" id="908946"/>
    <lineage>
        <taxon>Bacteria</taxon>
        <taxon>Pseudomonadati</taxon>
        <taxon>Pseudomonadota</taxon>
        <taxon>Alphaproteobacteria</taxon>
        <taxon>Hyphomicrobiales</taxon>
        <taxon>Rhizobiaceae</taxon>
        <taxon>Rhizobium/Agrobacterium group</taxon>
        <taxon>Rhizobium</taxon>
    </lineage>
</organism>
<keyword evidence="2 6" id="KW-0662">Pyridine nucleotide biosynthesis</keyword>
<evidence type="ECO:0000259" key="7">
    <source>
        <dbReference type="Pfam" id="PF01958"/>
    </source>
</evidence>
<evidence type="ECO:0000256" key="1">
    <source>
        <dbReference type="ARBA" id="ARBA00008331"/>
    </source>
</evidence>
<dbReference type="InterPro" id="IPR002811">
    <property type="entry name" value="Asp_DH"/>
</dbReference>
<dbReference type="InterPro" id="IPR020626">
    <property type="entry name" value="Asp_DH_prok"/>
</dbReference>
<evidence type="ECO:0000313" key="10">
    <source>
        <dbReference type="Proteomes" id="UP000219167"/>
    </source>
</evidence>
<keyword evidence="3 6" id="KW-0521">NADP</keyword>
<dbReference type="Pfam" id="PF01958">
    <property type="entry name" value="Asp_DH_C"/>
    <property type="match status" value="1"/>
</dbReference>
<proteinExistence type="inferred from homology"/>
<dbReference type="PIRSF" id="PIRSF005227">
    <property type="entry name" value="Asp_dh_NAD_syn"/>
    <property type="match status" value="1"/>
</dbReference>
<dbReference type="SUPFAM" id="SSF55347">
    <property type="entry name" value="Glyceraldehyde-3-phosphate dehydrogenase-like, C-terminal domain"/>
    <property type="match status" value="1"/>
</dbReference>
<comment type="pathway">
    <text evidence="6">Cofactor biosynthesis; NAD(+) biosynthesis; iminoaspartate from L-aspartate (dehydrogenase route): step 1/1.</text>
</comment>
<comment type="function">
    <text evidence="6">Specifically catalyzes the NAD or NADP-dependent dehydrogenation of L-aspartate to iminoaspartate.</text>
</comment>